<reference evidence="1" key="1">
    <citation type="submission" date="2019-08" db="EMBL/GenBank/DDBJ databases">
        <authorList>
            <person name="Kucharzyk K."/>
            <person name="Murdoch R.W."/>
            <person name="Higgins S."/>
            <person name="Loffler F."/>
        </authorList>
    </citation>
    <scope>NUCLEOTIDE SEQUENCE</scope>
</reference>
<dbReference type="AlphaFoldDB" id="A0A645ECD1"/>
<name>A0A645ECD1_9ZZZZ</name>
<evidence type="ECO:0000313" key="1">
    <source>
        <dbReference type="EMBL" id="MPM98312.1"/>
    </source>
</evidence>
<proteinExistence type="predicted"/>
<organism evidence="1">
    <name type="scientific">bioreactor metagenome</name>
    <dbReference type="NCBI Taxonomy" id="1076179"/>
    <lineage>
        <taxon>unclassified sequences</taxon>
        <taxon>metagenomes</taxon>
        <taxon>ecological metagenomes</taxon>
    </lineage>
</organism>
<comment type="caution">
    <text evidence="1">The sequence shown here is derived from an EMBL/GenBank/DDBJ whole genome shotgun (WGS) entry which is preliminary data.</text>
</comment>
<accession>A0A645ECD1</accession>
<sequence>MALPLNIVSVLVLLLGVFVIVGRNGQCIVVGVDVDIIFLKARNFCRKDIGVLCIFEVHTKAAKTILVVPYAVVIFVNVRQGSAEVIPRLGAAVTAKVI</sequence>
<protein>
    <submittedName>
        <fullName evidence="1">Uncharacterized protein</fullName>
    </submittedName>
</protein>
<gene>
    <name evidence="1" type="ORF">SDC9_145497</name>
</gene>
<dbReference type="EMBL" id="VSSQ01044486">
    <property type="protein sequence ID" value="MPM98312.1"/>
    <property type="molecule type" value="Genomic_DNA"/>
</dbReference>